<keyword evidence="5" id="KW-1185">Reference proteome</keyword>
<dbReference type="InterPro" id="IPR007394">
    <property type="entry name" value="UPF0122"/>
</dbReference>
<evidence type="ECO:0000256" key="2">
    <source>
        <dbReference type="ARBA" id="ARBA00024764"/>
    </source>
</evidence>
<dbReference type="Proteomes" id="UP000184148">
    <property type="component" value="Unassembled WGS sequence"/>
</dbReference>
<dbReference type="NCBIfam" id="NF045758">
    <property type="entry name" value="YlxM"/>
    <property type="match status" value="1"/>
</dbReference>
<sequence>MKEFHKINLLYDFYGSLLTERQQNFIELYYGEDLSLGEIAEQFDVTRQAVHDTLKRAEQILENYEEKLGLVGKFSQEYRSIEEALNFLQRYQAGQEPDGLDKSIEILQSILRNRQEF</sequence>
<accession>A0A1M5ANB8</accession>
<dbReference type="InterPro" id="IPR036388">
    <property type="entry name" value="WH-like_DNA-bd_sf"/>
</dbReference>
<dbReference type="OrthoDB" id="6392at2"/>
<evidence type="ECO:0000313" key="5">
    <source>
        <dbReference type="Proteomes" id="UP000184148"/>
    </source>
</evidence>
<name>A0A1M5ANB8_9FIRM</name>
<reference evidence="5" key="1">
    <citation type="submission" date="2016-11" db="EMBL/GenBank/DDBJ databases">
        <authorList>
            <person name="Varghese N."/>
            <person name="Submissions S."/>
        </authorList>
    </citation>
    <scope>NUCLEOTIDE SEQUENCE [LARGE SCALE GENOMIC DNA]</scope>
    <source>
        <strain evidence="5">DSM 12395</strain>
    </source>
</reference>
<dbReference type="SUPFAM" id="SSF88659">
    <property type="entry name" value="Sigma3 and sigma4 domains of RNA polymerase sigma factors"/>
    <property type="match status" value="1"/>
</dbReference>
<dbReference type="HAMAP" id="MF_00245">
    <property type="entry name" value="UPF0122"/>
    <property type="match status" value="1"/>
</dbReference>
<gene>
    <name evidence="4" type="ORF">SAMN02745133_02338</name>
</gene>
<dbReference type="RefSeq" id="WP_073239570.1">
    <property type="nucleotide sequence ID" value="NZ_FQUY01000018.1"/>
</dbReference>
<dbReference type="Gene3D" id="1.10.10.10">
    <property type="entry name" value="Winged helix-like DNA-binding domain superfamily/Winged helix DNA-binding domain"/>
    <property type="match status" value="1"/>
</dbReference>
<dbReference type="Pfam" id="PF04297">
    <property type="entry name" value="UPF0122"/>
    <property type="match status" value="1"/>
</dbReference>
<proteinExistence type="inferred from homology"/>
<evidence type="ECO:0000256" key="1">
    <source>
        <dbReference type="ARBA" id="ARBA00008720"/>
    </source>
</evidence>
<dbReference type="InterPro" id="IPR013324">
    <property type="entry name" value="RNA_pol_sigma_r3/r4-like"/>
</dbReference>
<organism evidence="4 5">
    <name type="scientific">Desulforamulus putei DSM 12395</name>
    <dbReference type="NCBI Taxonomy" id="1121429"/>
    <lineage>
        <taxon>Bacteria</taxon>
        <taxon>Bacillati</taxon>
        <taxon>Bacillota</taxon>
        <taxon>Clostridia</taxon>
        <taxon>Eubacteriales</taxon>
        <taxon>Peptococcaceae</taxon>
        <taxon>Desulforamulus</taxon>
    </lineage>
</organism>
<dbReference type="PANTHER" id="PTHR40083">
    <property type="entry name" value="UPF0122 PROTEIN CBO2450/CLC_2298"/>
    <property type="match status" value="1"/>
</dbReference>
<comment type="similarity">
    <text evidence="1 3">Belongs to the UPF0122 family.</text>
</comment>
<dbReference type="NCBIfam" id="NF001072">
    <property type="entry name" value="PRK00118.2-2"/>
    <property type="match status" value="1"/>
</dbReference>
<evidence type="ECO:0000313" key="4">
    <source>
        <dbReference type="EMBL" id="SHF31768.1"/>
    </source>
</evidence>
<evidence type="ECO:0000256" key="3">
    <source>
        <dbReference type="HAMAP-Rule" id="MF_00245"/>
    </source>
</evidence>
<dbReference type="EMBL" id="FQUY01000018">
    <property type="protein sequence ID" value="SHF31768.1"/>
    <property type="molecule type" value="Genomic_DNA"/>
</dbReference>
<dbReference type="AlphaFoldDB" id="A0A1M5ANB8"/>
<dbReference type="STRING" id="1121429.SAMN02745133_02338"/>
<dbReference type="InterPro" id="IPR054831">
    <property type="entry name" value="UPF0122_fam_protein"/>
</dbReference>
<dbReference type="PANTHER" id="PTHR40083:SF1">
    <property type="entry name" value="UPF0122 PROTEIN YLXM"/>
    <property type="match status" value="1"/>
</dbReference>
<comment type="function">
    <text evidence="2 3">Might take part in the signal recognition particle (SRP) pathway. This is inferred from the conservation of its genetic proximity to ftsY/ffh. May be a regulatory protein.</text>
</comment>
<protein>
    <recommendedName>
        <fullName evidence="3">UPF0122 protein SAMN02745133_02338</fullName>
    </recommendedName>
</protein>